<keyword evidence="3" id="KW-1185">Reference proteome</keyword>
<gene>
    <name evidence="2" type="ORF">KIN20_014118</name>
</gene>
<dbReference type="EMBL" id="JAHQIW010002797">
    <property type="protein sequence ID" value="KAJ1356408.1"/>
    <property type="molecule type" value="Genomic_DNA"/>
</dbReference>
<dbReference type="Proteomes" id="UP001196413">
    <property type="component" value="Unassembled WGS sequence"/>
</dbReference>
<comment type="caution">
    <text evidence="2">The sequence shown here is derived from an EMBL/GenBank/DDBJ whole genome shotgun (WGS) entry which is preliminary data.</text>
</comment>
<evidence type="ECO:0000256" key="1">
    <source>
        <dbReference type="SAM" id="SignalP"/>
    </source>
</evidence>
<feature type="chain" id="PRO_5042211879" description="Secreted protein" evidence="1">
    <location>
        <begin position="29"/>
        <end position="77"/>
    </location>
</feature>
<sequence>MEAVIAFHRVLLSLYFVLFGIKHHSGSAISEDVSQCRICGRCFGSVLDQELLLAQEVLQRSEEVMIRRQVRTVRRMI</sequence>
<evidence type="ECO:0000313" key="2">
    <source>
        <dbReference type="EMBL" id="KAJ1356408.1"/>
    </source>
</evidence>
<reference evidence="2" key="1">
    <citation type="submission" date="2021-06" db="EMBL/GenBank/DDBJ databases">
        <title>Parelaphostrongylus tenuis whole genome reference sequence.</title>
        <authorList>
            <person name="Garwood T.J."/>
            <person name="Larsen P.A."/>
            <person name="Fountain-Jones N.M."/>
            <person name="Garbe J.R."/>
            <person name="Macchietto M.G."/>
            <person name="Kania S.A."/>
            <person name="Gerhold R.W."/>
            <person name="Richards J.E."/>
            <person name="Wolf T.M."/>
        </authorList>
    </citation>
    <scope>NUCLEOTIDE SEQUENCE</scope>
    <source>
        <strain evidence="2">MNPRO001-30</strain>
        <tissue evidence="2">Meninges</tissue>
    </source>
</reference>
<organism evidence="2 3">
    <name type="scientific">Parelaphostrongylus tenuis</name>
    <name type="common">Meningeal worm</name>
    <dbReference type="NCBI Taxonomy" id="148309"/>
    <lineage>
        <taxon>Eukaryota</taxon>
        <taxon>Metazoa</taxon>
        <taxon>Ecdysozoa</taxon>
        <taxon>Nematoda</taxon>
        <taxon>Chromadorea</taxon>
        <taxon>Rhabditida</taxon>
        <taxon>Rhabditina</taxon>
        <taxon>Rhabditomorpha</taxon>
        <taxon>Strongyloidea</taxon>
        <taxon>Metastrongylidae</taxon>
        <taxon>Parelaphostrongylus</taxon>
    </lineage>
</organism>
<evidence type="ECO:0000313" key="3">
    <source>
        <dbReference type="Proteomes" id="UP001196413"/>
    </source>
</evidence>
<keyword evidence="1" id="KW-0732">Signal</keyword>
<protein>
    <recommendedName>
        <fullName evidence="4">Secreted protein</fullName>
    </recommendedName>
</protein>
<feature type="signal peptide" evidence="1">
    <location>
        <begin position="1"/>
        <end position="28"/>
    </location>
</feature>
<dbReference type="AlphaFoldDB" id="A0AAD5MGM3"/>
<accession>A0AAD5MGM3</accession>
<proteinExistence type="predicted"/>
<evidence type="ECO:0008006" key="4">
    <source>
        <dbReference type="Google" id="ProtNLM"/>
    </source>
</evidence>
<name>A0AAD5MGM3_PARTN</name>